<dbReference type="InterPro" id="IPR018531">
    <property type="entry name" value="DUF1993"/>
</dbReference>
<dbReference type="InterPro" id="IPR034660">
    <property type="entry name" value="DinB/YfiT-like"/>
</dbReference>
<reference evidence="2" key="1">
    <citation type="submission" date="2022-08" db="EMBL/GenBank/DDBJ databases">
        <authorList>
            <person name="Li F."/>
        </authorList>
    </citation>
    <scope>NUCLEOTIDE SEQUENCE</scope>
    <source>
        <strain evidence="2">MQZ15Z-1</strain>
    </source>
</reference>
<feature type="region of interest" description="Disordered" evidence="1">
    <location>
        <begin position="79"/>
        <end position="102"/>
    </location>
</feature>
<dbReference type="Pfam" id="PF09351">
    <property type="entry name" value="DUF1993"/>
    <property type="match status" value="1"/>
</dbReference>
<comment type="caution">
    <text evidence="2">The sequence shown here is derived from an EMBL/GenBank/DDBJ whole genome shotgun (WGS) entry which is preliminary data.</text>
</comment>
<dbReference type="Proteomes" id="UP001151088">
    <property type="component" value="Unassembled WGS sequence"/>
</dbReference>
<evidence type="ECO:0000313" key="2">
    <source>
        <dbReference type="EMBL" id="MCS0496615.1"/>
    </source>
</evidence>
<organism evidence="2 3">
    <name type="scientific">Ancylobacter mangrovi</name>
    <dbReference type="NCBI Taxonomy" id="2972472"/>
    <lineage>
        <taxon>Bacteria</taxon>
        <taxon>Pseudomonadati</taxon>
        <taxon>Pseudomonadota</taxon>
        <taxon>Alphaproteobacteria</taxon>
        <taxon>Hyphomicrobiales</taxon>
        <taxon>Xanthobacteraceae</taxon>
        <taxon>Ancylobacter</taxon>
    </lineage>
</organism>
<keyword evidence="3" id="KW-1185">Reference proteome</keyword>
<evidence type="ECO:0000313" key="3">
    <source>
        <dbReference type="Proteomes" id="UP001151088"/>
    </source>
</evidence>
<protein>
    <submittedName>
        <fullName evidence="2">DUF1993 domain-containing protein</fullName>
    </submittedName>
</protein>
<gene>
    <name evidence="2" type="ORF">NVS89_16050</name>
</gene>
<dbReference type="Gene3D" id="1.20.120.450">
    <property type="entry name" value="dinb family like domain"/>
    <property type="match status" value="1"/>
</dbReference>
<proteinExistence type="predicted"/>
<name>A0A9X2PEU4_9HYPH</name>
<accession>A0A9X2PEU4</accession>
<dbReference type="PANTHER" id="PTHR36922">
    <property type="entry name" value="BLL2446 PROTEIN"/>
    <property type="match status" value="1"/>
</dbReference>
<dbReference type="AlphaFoldDB" id="A0A9X2PEU4"/>
<dbReference type="SUPFAM" id="SSF109854">
    <property type="entry name" value="DinB/YfiT-like putative metalloenzymes"/>
    <property type="match status" value="1"/>
</dbReference>
<dbReference type="RefSeq" id="WP_258733773.1">
    <property type="nucleotide sequence ID" value="NZ_JANTHZ010000007.1"/>
</dbReference>
<evidence type="ECO:0000256" key="1">
    <source>
        <dbReference type="SAM" id="MobiDB-lite"/>
    </source>
</evidence>
<sequence>MIHIARERQAMRTSLYDLSVPTFLQTVRAVGGFLGRAATHFSNAGVDPDDVVNARLFDDMAPFHFQIEAAWHHSVWGARPSGPARSPLPPWSEPFPSLTFRR</sequence>
<dbReference type="EMBL" id="JANTHZ010000007">
    <property type="protein sequence ID" value="MCS0496615.1"/>
    <property type="molecule type" value="Genomic_DNA"/>
</dbReference>
<dbReference type="PANTHER" id="PTHR36922:SF1">
    <property type="entry name" value="DUF1993 DOMAIN-CONTAINING PROTEIN"/>
    <property type="match status" value="1"/>
</dbReference>